<evidence type="ECO:0000313" key="1">
    <source>
        <dbReference type="EMBL" id="MCW1925302.1"/>
    </source>
</evidence>
<comment type="caution">
    <text evidence="1">The sequence shown here is derived from an EMBL/GenBank/DDBJ whole genome shotgun (WGS) entry which is preliminary data.</text>
</comment>
<name>A0ABT3GP58_9BACT</name>
<evidence type="ECO:0000313" key="2">
    <source>
        <dbReference type="Proteomes" id="UP001320876"/>
    </source>
</evidence>
<organism evidence="1 2">
    <name type="scientific">Luteolibacter arcticus</name>
    <dbReference type="NCBI Taxonomy" id="1581411"/>
    <lineage>
        <taxon>Bacteria</taxon>
        <taxon>Pseudomonadati</taxon>
        <taxon>Verrucomicrobiota</taxon>
        <taxon>Verrucomicrobiia</taxon>
        <taxon>Verrucomicrobiales</taxon>
        <taxon>Verrucomicrobiaceae</taxon>
        <taxon>Luteolibacter</taxon>
    </lineage>
</organism>
<protein>
    <submittedName>
        <fullName evidence="1">Uncharacterized protein</fullName>
    </submittedName>
</protein>
<dbReference type="EMBL" id="JAPDDT010000013">
    <property type="protein sequence ID" value="MCW1925302.1"/>
    <property type="molecule type" value="Genomic_DNA"/>
</dbReference>
<dbReference type="Proteomes" id="UP001320876">
    <property type="component" value="Unassembled WGS sequence"/>
</dbReference>
<reference evidence="1 2" key="1">
    <citation type="submission" date="2022-10" db="EMBL/GenBank/DDBJ databases">
        <title>Luteolibacter arcticus strain CCTCC AB 2014275, whole genome shotgun sequencing project.</title>
        <authorList>
            <person name="Zhao G."/>
            <person name="Shen L."/>
        </authorList>
    </citation>
    <scope>NUCLEOTIDE SEQUENCE [LARGE SCALE GENOMIC DNA]</scope>
    <source>
        <strain evidence="1 2">CCTCC AB 2014275</strain>
    </source>
</reference>
<gene>
    <name evidence="1" type="ORF">OKA05_22270</name>
</gene>
<dbReference type="RefSeq" id="WP_264489409.1">
    <property type="nucleotide sequence ID" value="NZ_JAPDDT010000013.1"/>
</dbReference>
<keyword evidence="2" id="KW-1185">Reference proteome</keyword>
<accession>A0ABT3GP58</accession>
<proteinExistence type="predicted"/>
<sequence length="519" mass="56438">MIRPFVIATLLAAPLAADEAVPAADLLRFTNGNQIDGRFAGMDSGGVVTWTRPDVTTPMPFQREKIRQIVLRNARPLSAMADPCHVTLINGDRIPGKVVAADEDNVTIETTVAGTMVLPREAVAVVAPNPFGGRLLYAGPFDDKGWNLVRSDGPVVEPDPFAGNFRAPLPLPLKLEDEDKDKPSWVHTGASWYSRGGAADAITLDAGLPDRALLRFKLGWRSRPSISVAFHADLQRPEVKEKEGEAEEEQPRLNFGGMQHLPRLFGTGYVINFQTGFVYLQRTWFDDEGQPKAERFRNSNTSVRLPDTGEAVFEIRCDRQQGTITVHIDGEFAVQWNTTDEGARVGDDAKPGRPVTYHGPGSGIGFIAQGNSAPVRISDIIVAEWNGLTDSARSMESDHRDIALLANGTDRFSGRVLAIRGGMAEIDASYGPLKVPMADIAEIHFARDRRRKTNEAPASEIAVHLQPVGRISGTPLASANGRIQLESALAGKIDLDLAPAVILEFQAGGGFLDEWDDEQ</sequence>